<dbReference type="GO" id="GO:0061630">
    <property type="term" value="F:ubiquitin protein ligase activity"/>
    <property type="evidence" value="ECO:0007669"/>
    <property type="project" value="UniProtKB-EC"/>
</dbReference>
<dbReference type="VEuPathDB" id="TriTrypDB:BSAL_05795"/>
<evidence type="ECO:0000313" key="13">
    <source>
        <dbReference type="Proteomes" id="UP000051952"/>
    </source>
</evidence>
<evidence type="ECO:0000256" key="3">
    <source>
        <dbReference type="ARBA" id="ARBA00012485"/>
    </source>
</evidence>
<reference evidence="13" key="1">
    <citation type="submission" date="2015-09" db="EMBL/GenBank/DDBJ databases">
        <authorList>
            <consortium name="Pathogen Informatics"/>
        </authorList>
    </citation>
    <scope>NUCLEOTIDE SEQUENCE [LARGE SCALE GENOMIC DNA]</scope>
    <source>
        <strain evidence="13">Lake Konstanz</strain>
    </source>
</reference>
<dbReference type="SUPFAM" id="SSF57850">
    <property type="entry name" value="RING/U-box"/>
    <property type="match status" value="1"/>
</dbReference>
<accession>A0A0S4J9N1</accession>
<feature type="region of interest" description="Disordered" evidence="10">
    <location>
        <begin position="1009"/>
        <end position="1053"/>
    </location>
</feature>
<dbReference type="EC" id="2.3.2.26" evidence="3"/>
<dbReference type="GO" id="GO:0043161">
    <property type="term" value="P:proteasome-mediated ubiquitin-dependent protein catabolic process"/>
    <property type="evidence" value="ECO:0007669"/>
    <property type="project" value="TreeGrafter"/>
</dbReference>
<feature type="region of interest" description="Disordered" evidence="10">
    <location>
        <begin position="547"/>
        <end position="575"/>
    </location>
</feature>
<dbReference type="Gene3D" id="3.90.1750.10">
    <property type="entry name" value="Hect, E3 ligase catalytic domains"/>
    <property type="match status" value="1"/>
</dbReference>
<dbReference type="OMA" id="SAMTCQN"/>
<dbReference type="Gene3D" id="1.25.10.10">
    <property type="entry name" value="Leucine-rich Repeat Variant"/>
    <property type="match status" value="1"/>
</dbReference>
<dbReference type="GO" id="GO:0008270">
    <property type="term" value="F:zinc ion binding"/>
    <property type="evidence" value="ECO:0007669"/>
    <property type="project" value="UniProtKB-KW"/>
</dbReference>
<dbReference type="PANTHER" id="PTHR45670">
    <property type="entry name" value="E3 UBIQUITIN-PROTEIN LIGASE TRIP12"/>
    <property type="match status" value="1"/>
</dbReference>
<dbReference type="Pfam" id="PF25579">
    <property type="entry name" value="TPR_TRIP12_N"/>
    <property type="match status" value="1"/>
</dbReference>
<feature type="compositionally biased region" description="Basic and acidic residues" evidence="10">
    <location>
        <begin position="1084"/>
        <end position="1098"/>
    </location>
</feature>
<feature type="compositionally biased region" description="Low complexity" evidence="10">
    <location>
        <begin position="964"/>
        <end position="982"/>
    </location>
</feature>
<feature type="region of interest" description="Disordered" evidence="10">
    <location>
        <begin position="859"/>
        <end position="887"/>
    </location>
</feature>
<name>A0A0S4J9N1_BODSA</name>
<dbReference type="SMART" id="SM00119">
    <property type="entry name" value="HECTc"/>
    <property type="match status" value="1"/>
</dbReference>
<feature type="compositionally biased region" description="Acidic residues" evidence="10">
    <location>
        <begin position="552"/>
        <end position="568"/>
    </location>
</feature>
<evidence type="ECO:0000313" key="12">
    <source>
        <dbReference type="EMBL" id="CUG77950.1"/>
    </source>
</evidence>
<feature type="active site" description="Glycyl thioester intermediate" evidence="9">
    <location>
        <position position="1676"/>
    </location>
</feature>
<comment type="similarity">
    <text evidence="2">Belongs to the UPL family. K-HECT subfamily.</text>
</comment>
<dbReference type="OrthoDB" id="271273at2759"/>
<evidence type="ECO:0000256" key="9">
    <source>
        <dbReference type="PROSITE-ProRule" id="PRU00104"/>
    </source>
</evidence>
<dbReference type="InterPro" id="IPR000433">
    <property type="entry name" value="Znf_ZZ"/>
</dbReference>
<protein>
    <recommendedName>
        <fullName evidence="3">HECT-type E3 ubiquitin transferase</fullName>
        <ecNumber evidence="3">2.3.2.26</ecNumber>
    </recommendedName>
</protein>
<proteinExistence type="inferred from homology"/>
<keyword evidence="6" id="KW-0863">Zinc-finger</keyword>
<dbReference type="GO" id="GO:0016874">
    <property type="term" value="F:ligase activity"/>
    <property type="evidence" value="ECO:0007669"/>
    <property type="project" value="UniProtKB-KW"/>
</dbReference>
<feature type="region of interest" description="Disordered" evidence="10">
    <location>
        <begin position="1079"/>
        <end position="1098"/>
    </location>
</feature>
<dbReference type="Gene3D" id="3.30.2410.10">
    <property type="entry name" value="Hect, E3 ligase catalytic domain"/>
    <property type="match status" value="1"/>
</dbReference>
<keyword evidence="7 9" id="KW-0833">Ubl conjugation pathway</keyword>
<dbReference type="InterPro" id="IPR035983">
    <property type="entry name" value="Hect_E3_ubiquitin_ligase"/>
</dbReference>
<dbReference type="Gene3D" id="3.30.60.90">
    <property type="match status" value="1"/>
</dbReference>
<dbReference type="GO" id="GO:0000209">
    <property type="term" value="P:protein polyubiquitination"/>
    <property type="evidence" value="ECO:0007669"/>
    <property type="project" value="TreeGrafter"/>
</dbReference>
<feature type="compositionally biased region" description="Low complexity" evidence="10">
    <location>
        <begin position="339"/>
        <end position="353"/>
    </location>
</feature>
<feature type="domain" description="HECT" evidence="11">
    <location>
        <begin position="1358"/>
        <end position="1709"/>
    </location>
</feature>
<dbReference type="InterPro" id="IPR045322">
    <property type="entry name" value="HECTD1/TRIP12-like"/>
</dbReference>
<evidence type="ECO:0000256" key="8">
    <source>
        <dbReference type="ARBA" id="ARBA00022833"/>
    </source>
</evidence>
<dbReference type="InterPro" id="IPR016024">
    <property type="entry name" value="ARM-type_fold"/>
</dbReference>
<dbReference type="PANTHER" id="PTHR45670:SF14">
    <property type="entry name" value="E3 UBIQUITIN-PROTEIN LIGASE TRIP12"/>
    <property type="match status" value="1"/>
</dbReference>
<evidence type="ECO:0000256" key="2">
    <source>
        <dbReference type="ARBA" id="ARBA00006331"/>
    </source>
</evidence>
<keyword evidence="12" id="KW-0436">Ligase</keyword>
<dbReference type="SUPFAM" id="SSF56204">
    <property type="entry name" value="Hect, E3 ligase catalytic domain"/>
    <property type="match status" value="1"/>
</dbReference>
<dbReference type="InterPro" id="IPR043145">
    <property type="entry name" value="Znf_ZZ_sf"/>
</dbReference>
<keyword evidence="5" id="KW-0479">Metal-binding</keyword>
<dbReference type="InterPro" id="IPR011989">
    <property type="entry name" value="ARM-like"/>
</dbReference>
<gene>
    <name evidence="12" type="ORF">BSAL_05795</name>
</gene>
<feature type="compositionally biased region" description="Polar residues" evidence="10">
    <location>
        <begin position="1038"/>
        <end position="1053"/>
    </location>
</feature>
<evidence type="ECO:0000256" key="4">
    <source>
        <dbReference type="ARBA" id="ARBA00022679"/>
    </source>
</evidence>
<dbReference type="CDD" id="cd02249">
    <property type="entry name" value="ZZ"/>
    <property type="match status" value="1"/>
</dbReference>
<feature type="region of interest" description="Disordered" evidence="10">
    <location>
        <begin position="939"/>
        <end position="986"/>
    </location>
</feature>
<feature type="compositionally biased region" description="Low complexity" evidence="10">
    <location>
        <begin position="1013"/>
        <end position="1024"/>
    </location>
</feature>
<feature type="compositionally biased region" description="Polar residues" evidence="10">
    <location>
        <begin position="859"/>
        <end position="868"/>
    </location>
</feature>
<evidence type="ECO:0000256" key="6">
    <source>
        <dbReference type="ARBA" id="ARBA00022771"/>
    </source>
</evidence>
<dbReference type="Gene3D" id="3.30.2160.10">
    <property type="entry name" value="Hect, E3 ligase catalytic domain"/>
    <property type="match status" value="1"/>
</dbReference>
<feature type="compositionally biased region" description="Polar residues" evidence="10">
    <location>
        <begin position="876"/>
        <end position="887"/>
    </location>
</feature>
<dbReference type="EMBL" id="CYKH01001014">
    <property type="protein sequence ID" value="CUG77950.1"/>
    <property type="molecule type" value="Genomic_DNA"/>
</dbReference>
<evidence type="ECO:0000259" key="11">
    <source>
        <dbReference type="PROSITE" id="PS50237"/>
    </source>
</evidence>
<evidence type="ECO:0000256" key="10">
    <source>
        <dbReference type="SAM" id="MobiDB-lite"/>
    </source>
</evidence>
<dbReference type="SUPFAM" id="SSF48371">
    <property type="entry name" value="ARM repeat"/>
    <property type="match status" value="1"/>
</dbReference>
<dbReference type="Proteomes" id="UP000051952">
    <property type="component" value="Unassembled WGS sequence"/>
</dbReference>
<sequence>MDDGDPMGRHMQLMQRLLQSQRGAGNADAASDLAQAMAQMARGFGGAGIGSDQGPRGRARQQMTKILANISNMEDDSDQYSGLSELCNQLNMATEDVLAAIRPDAFVSPIAACLAKEYNPELQLLAARCLTYMVDAIPMTAVALTSTNAIDLLLDRHVELSEQCLTCVEKISGEAASSILHKGGISAILSYVDFFGLSIQRKAWATVATLSKKLKPDQVKKTLDVLPQIRQSVTHEDAKIRESAIQTLYRIILTTRADADVVTNVFGECGFGVMEVIGRGYGGDSCFPAALQLALAAVSYSPDVALGLIDIGFAAQISDLLNSSLSGGVDATPRRASRRSGSLRSGEPLSLSRAGTTPPSLATPLRSTFSASPEQLGGSTPQVRPGKQQKTLTPDMQKQICAILTALLPRIPDGYMPFLATLTTLQVSAGGGAQPRAFAHAASEVNIDALEAPSAMPIPDDDDDDQQAAGDHVDETTLRAELEELITNQDWVRVETQNEKHRHCRGGRHSCDVCGAPQLSQNNWFRCNDCPDFDICLSCMVNEGNEHHPGDDQDEDGDGGGDEEDTAADDTPNHRHTFTDMSVAVLVDASREAAQKIIREATSKKAQSDPRIQTFVESPYFVQRVVEALPNVIRLRLDSEHPRVQHYAFAYVARAVHFGTSEDLRRVLADAPLCEAIVTALGDKDSIQGQVTALYIASQLVEKLPDIYCGLFIREGVTNGLASMKSAALASLSKQPSPLSSPLLSLEQQSQAIDVKQCCSSKDGWCSEVTKVLSQFPTLNDPTRSNMWASVCHLLRQKTHDSCLEAFEKMRLLMVDASTFELMNCSVLNDLRQAFQTAEIPIATVVEFVYSLSRDSPAAQQRTTTTEVNNNNNNNGSSSTDGQAQQPTVTPFTKFIRLLQSTLSQLEGFKPAKFSSVSGINSQLRLNIMPHNAAQFATERSKQFPKPDSAAALATASGGDQSGAESAPVSPVSPAASTPSTEGRQAQVSIEPLASLSGVIDFVRQNLLPNSTRGARPGSAAARAENADGEDDVEEVLPQNQRPGAPNRASSPTVAPQQLYLRVGRYALPATMTMLQISQRYGKKSTEADPGQRERRRQLREVPPELRALLEAAEQQPMVIHYSTVPWGRDVRPADDASDCRRVALPSHGVSPSDPIHFIAIGERVMSEGCVNIYSAVFHKFEESRRFLSPNIEDVLSLLGVFYNAVSFWDCISTCMKLMGHNVEGLTAPMTSPMEFVNVKLNSKAMRHSTVLLLAGQHQSTWAVNLAMDCNFLFTAETRKFLFEVSFFGTARSLVRMQEYLQENGGSFSTDLSGSSAGDASRRQHRLQRIKKRVWRERCLDCAVDVFNGQRGTGNAILEFEFYNEEGSGLGPTLEFFTLTGDAFRERKHKLWRSNDEEQDDKYFQSPQGLFPKPLSSNHPDLEKAKLYFRVMGRFLARAILDRRIPNVRLSRPLIKILRGDVVSFDQMEAISERLYAFLKKTLVENCVFHPDGFSSGNSKKTSLEEMGLTFVAPGDDDIELLPGGADKLVDKTNVLEYINCVTKFLLKTGIEPLTTELRSGFHEIVPLHALRILSVEELQSMMDGHTASVTLEELEQNCAADHGFTLNSQPVRWLFESISSMPPKTQQRFFQFLTGSPYLPVGGLRCLRPRLTIVRKTTTDTSVNELDQLPSAMTCQNYLKLPAYESKEALEAKLLKAIEEGCGVFLFT</sequence>
<dbReference type="PROSITE" id="PS50237">
    <property type="entry name" value="HECT"/>
    <property type="match status" value="1"/>
</dbReference>
<keyword evidence="13" id="KW-1185">Reference proteome</keyword>
<feature type="compositionally biased region" description="Polar residues" evidence="10">
    <location>
        <begin position="354"/>
        <end position="393"/>
    </location>
</feature>
<dbReference type="InterPro" id="IPR000569">
    <property type="entry name" value="HECT_dom"/>
</dbReference>
<evidence type="ECO:0000256" key="1">
    <source>
        <dbReference type="ARBA" id="ARBA00000885"/>
    </source>
</evidence>
<comment type="catalytic activity">
    <reaction evidence="1">
        <text>S-ubiquitinyl-[E2 ubiquitin-conjugating enzyme]-L-cysteine + [acceptor protein]-L-lysine = [E2 ubiquitin-conjugating enzyme]-L-cysteine + N(6)-ubiquitinyl-[acceptor protein]-L-lysine.</text>
        <dbReference type="EC" id="2.3.2.26"/>
    </reaction>
</comment>
<dbReference type="InterPro" id="IPR057948">
    <property type="entry name" value="TPR_TRIP12_N"/>
</dbReference>
<evidence type="ECO:0000256" key="5">
    <source>
        <dbReference type="ARBA" id="ARBA00022723"/>
    </source>
</evidence>
<keyword evidence="8" id="KW-0862">Zinc</keyword>
<dbReference type="SMART" id="SM00291">
    <property type="entry name" value="ZnF_ZZ"/>
    <property type="match status" value="1"/>
</dbReference>
<dbReference type="Pfam" id="PF00632">
    <property type="entry name" value="HECT"/>
    <property type="match status" value="1"/>
</dbReference>
<organism evidence="12 13">
    <name type="scientific">Bodo saltans</name>
    <name type="common">Flagellated protozoan</name>
    <dbReference type="NCBI Taxonomy" id="75058"/>
    <lineage>
        <taxon>Eukaryota</taxon>
        <taxon>Discoba</taxon>
        <taxon>Euglenozoa</taxon>
        <taxon>Kinetoplastea</taxon>
        <taxon>Metakinetoplastina</taxon>
        <taxon>Eubodonida</taxon>
        <taxon>Bodonidae</taxon>
        <taxon>Bodo</taxon>
    </lineage>
</organism>
<keyword evidence="4" id="KW-0808">Transferase</keyword>
<evidence type="ECO:0000256" key="7">
    <source>
        <dbReference type="ARBA" id="ARBA00022786"/>
    </source>
</evidence>
<dbReference type="Pfam" id="PF00569">
    <property type="entry name" value="ZZ"/>
    <property type="match status" value="1"/>
</dbReference>
<feature type="region of interest" description="Disordered" evidence="10">
    <location>
        <begin position="328"/>
        <end position="393"/>
    </location>
</feature>